<dbReference type="PANTHER" id="PTHR12829:SF4">
    <property type="entry name" value="N(6)-ADENINE-SPECIFIC METHYLTRANSFERASE METTL4"/>
    <property type="match status" value="1"/>
</dbReference>
<dbReference type="STRING" id="195883.A0A482XGY5"/>
<dbReference type="GO" id="GO:0003676">
    <property type="term" value="F:nucleic acid binding"/>
    <property type="evidence" value="ECO:0007669"/>
    <property type="project" value="InterPro"/>
</dbReference>
<dbReference type="SMR" id="A0A482XGY5"/>
<dbReference type="Gene3D" id="3.40.50.150">
    <property type="entry name" value="Vaccinia Virus protein VP39"/>
    <property type="match status" value="1"/>
</dbReference>
<gene>
    <name evidence="2" type="ORF">LSTR_LSTR000711</name>
</gene>
<dbReference type="InterPro" id="IPR002052">
    <property type="entry name" value="DNA_methylase_N6_adenine_CS"/>
</dbReference>
<evidence type="ECO:0008006" key="4">
    <source>
        <dbReference type="Google" id="ProtNLM"/>
    </source>
</evidence>
<organism evidence="2 3">
    <name type="scientific">Laodelphax striatellus</name>
    <name type="common">Small brown planthopper</name>
    <name type="synonym">Delphax striatella</name>
    <dbReference type="NCBI Taxonomy" id="195883"/>
    <lineage>
        <taxon>Eukaryota</taxon>
        <taxon>Metazoa</taxon>
        <taxon>Ecdysozoa</taxon>
        <taxon>Arthropoda</taxon>
        <taxon>Hexapoda</taxon>
        <taxon>Insecta</taxon>
        <taxon>Pterygota</taxon>
        <taxon>Neoptera</taxon>
        <taxon>Paraneoptera</taxon>
        <taxon>Hemiptera</taxon>
        <taxon>Auchenorrhyncha</taxon>
        <taxon>Fulgoroidea</taxon>
        <taxon>Delphacidae</taxon>
        <taxon>Criomorphinae</taxon>
        <taxon>Laodelphax</taxon>
    </lineage>
</organism>
<dbReference type="Pfam" id="PF05063">
    <property type="entry name" value="MT-A70"/>
    <property type="match status" value="1"/>
</dbReference>
<dbReference type="GO" id="GO:0008168">
    <property type="term" value="F:methyltransferase activity"/>
    <property type="evidence" value="ECO:0007669"/>
    <property type="project" value="InterPro"/>
</dbReference>
<evidence type="ECO:0000313" key="3">
    <source>
        <dbReference type="Proteomes" id="UP000291343"/>
    </source>
</evidence>
<dbReference type="GO" id="GO:0032259">
    <property type="term" value="P:methylation"/>
    <property type="evidence" value="ECO:0007669"/>
    <property type="project" value="InterPro"/>
</dbReference>
<accession>A0A482XGY5</accession>
<dbReference type="FunCoup" id="A0A482XGY5">
    <property type="interactions" value="13"/>
</dbReference>
<dbReference type="InterPro" id="IPR029063">
    <property type="entry name" value="SAM-dependent_MTases_sf"/>
</dbReference>
<dbReference type="PANTHER" id="PTHR12829">
    <property type="entry name" value="N6-ADENOSINE-METHYLTRANSFERASE"/>
    <property type="match status" value="1"/>
</dbReference>
<dbReference type="OrthoDB" id="61116at2759"/>
<dbReference type="PROSITE" id="PS51143">
    <property type="entry name" value="MT_A70"/>
    <property type="match status" value="1"/>
</dbReference>
<dbReference type="InParanoid" id="A0A482XGY5"/>
<protein>
    <recommendedName>
        <fullName evidence="4">Methyltransferase-like protein 4</fullName>
    </recommendedName>
</protein>
<name>A0A482XGY5_LAOST</name>
<dbReference type="Proteomes" id="UP000291343">
    <property type="component" value="Unassembled WGS sequence"/>
</dbReference>
<evidence type="ECO:0000313" key="2">
    <source>
        <dbReference type="EMBL" id="RZF44759.1"/>
    </source>
</evidence>
<sequence length="355" mass="41371">MSILFKSECGWILSHESFVPEMFHNVDIAKEICKYRFKRDLFRIMKPFTVTEYKPGRKRKYLDDGNYPEEIQLVKEKFESILSNTMNNLFSDNFESYEKEDNNLSARLASKSHFETIGNNTSTFSGRNENDFPIVVEISDGQYLIPAKSKFYCCNVFDLRSKFNDDQKFDFILLDPPWWNKYIRRKRKKAEKEGYKMMCNDDISTIPVGDLLQNNGLVAMWCTNSANHLKSVKEDIFPSWGINYLSSWFWVKVTRRGETVCQFSQPPRKQPYERIVFGSLPNRHESLPSPEDNKIIISVPSAIHSHKPPLIDVLANYLPLSPVCLELFARYLLPTWTSCGDQVLSLQSLNLYEPC</sequence>
<dbReference type="EMBL" id="QKKF02010319">
    <property type="protein sequence ID" value="RZF44759.1"/>
    <property type="molecule type" value="Genomic_DNA"/>
</dbReference>
<dbReference type="InterPro" id="IPR007757">
    <property type="entry name" value="MT-A70-like"/>
</dbReference>
<keyword evidence="3" id="KW-1185">Reference proteome</keyword>
<dbReference type="SUPFAM" id="SSF53335">
    <property type="entry name" value="S-adenosyl-L-methionine-dependent methyltransferases"/>
    <property type="match status" value="1"/>
</dbReference>
<reference evidence="2 3" key="1">
    <citation type="journal article" date="2017" name="Gigascience">
        <title>Genome sequence of the small brown planthopper, Laodelphax striatellus.</title>
        <authorList>
            <person name="Zhu J."/>
            <person name="Jiang F."/>
            <person name="Wang X."/>
            <person name="Yang P."/>
            <person name="Bao Y."/>
            <person name="Zhao W."/>
            <person name="Wang W."/>
            <person name="Lu H."/>
            <person name="Wang Q."/>
            <person name="Cui N."/>
            <person name="Li J."/>
            <person name="Chen X."/>
            <person name="Luo L."/>
            <person name="Yu J."/>
            <person name="Kang L."/>
            <person name="Cui F."/>
        </authorList>
    </citation>
    <scope>NUCLEOTIDE SEQUENCE [LARGE SCALE GENOMIC DNA]</scope>
    <source>
        <strain evidence="2">Lst14</strain>
    </source>
</reference>
<dbReference type="GO" id="GO:0005634">
    <property type="term" value="C:nucleus"/>
    <property type="evidence" value="ECO:0007669"/>
    <property type="project" value="TreeGrafter"/>
</dbReference>
<dbReference type="AlphaFoldDB" id="A0A482XGY5"/>
<comment type="similarity">
    <text evidence="1">Belongs to the MT-A70-like family.</text>
</comment>
<proteinExistence type="inferred from homology"/>
<evidence type="ECO:0000256" key="1">
    <source>
        <dbReference type="PROSITE-ProRule" id="PRU00489"/>
    </source>
</evidence>
<comment type="caution">
    <text evidence="2">The sequence shown here is derived from an EMBL/GenBank/DDBJ whole genome shotgun (WGS) entry which is preliminary data.</text>
</comment>
<dbReference type="PROSITE" id="PS00092">
    <property type="entry name" value="N6_MTASE"/>
    <property type="match status" value="1"/>
</dbReference>